<dbReference type="PANTHER" id="PTHR33990">
    <property type="entry name" value="PROTEIN YJDN-RELATED"/>
    <property type="match status" value="1"/>
</dbReference>
<dbReference type="Pfam" id="PF06983">
    <property type="entry name" value="3-dmu-9_3-mt"/>
    <property type="match status" value="1"/>
</dbReference>
<dbReference type="EMBL" id="AZDK01000031">
    <property type="protein sequence ID" value="KRK56612.1"/>
    <property type="molecule type" value="Genomic_DNA"/>
</dbReference>
<organism evidence="2 4">
    <name type="scientific">Limosilactobacillus antri DSM 16041</name>
    <dbReference type="NCBI Taxonomy" id="525309"/>
    <lineage>
        <taxon>Bacteria</taxon>
        <taxon>Bacillati</taxon>
        <taxon>Bacillota</taxon>
        <taxon>Bacilli</taxon>
        <taxon>Lactobacillales</taxon>
        <taxon>Lactobacillaceae</taxon>
        <taxon>Limosilactobacillus</taxon>
    </lineage>
</organism>
<dbReference type="Proteomes" id="UP000051883">
    <property type="component" value="Unassembled WGS sequence"/>
</dbReference>
<dbReference type="PANTHER" id="PTHR33990:SF5">
    <property type="entry name" value="PHNB-LIKE DOMAIN-CONTAINING PROTEIN"/>
    <property type="match status" value="1"/>
</dbReference>
<evidence type="ECO:0000313" key="5">
    <source>
        <dbReference type="Proteomes" id="UP000051883"/>
    </source>
</evidence>
<gene>
    <name evidence="3" type="ORF">FC31_GL001279</name>
    <name evidence="2" type="ORF">HMPREF0494_0577</name>
</gene>
<reference evidence="3 5" key="2">
    <citation type="journal article" date="2015" name="Genome Announc.">
        <title>Expanding the biotechnology potential of lactobacilli through comparative genomics of 213 strains and associated genera.</title>
        <authorList>
            <person name="Sun Z."/>
            <person name="Harris H.M."/>
            <person name="McCann A."/>
            <person name="Guo C."/>
            <person name="Argimon S."/>
            <person name="Zhang W."/>
            <person name="Yang X."/>
            <person name="Jeffery I.B."/>
            <person name="Cooney J.C."/>
            <person name="Kagawa T.F."/>
            <person name="Liu W."/>
            <person name="Song Y."/>
            <person name="Salvetti E."/>
            <person name="Wrobel A."/>
            <person name="Rasinkangas P."/>
            <person name="Parkhill J."/>
            <person name="Rea M.C."/>
            <person name="O'Sullivan O."/>
            <person name="Ritari J."/>
            <person name="Douillard F.P."/>
            <person name="Paul Ross R."/>
            <person name="Yang R."/>
            <person name="Briner A.E."/>
            <person name="Felis G.E."/>
            <person name="de Vos W.M."/>
            <person name="Barrangou R."/>
            <person name="Klaenhammer T.R."/>
            <person name="Caufield P.W."/>
            <person name="Cui Y."/>
            <person name="Zhang H."/>
            <person name="O'Toole P.W."/>
        </authorList>
    </citation>
    <scope>NUCLEOTIDE SEQUENCE [LARGE SCALE GENOMIC DNA]</scope>
    <source>
        <strain evidence="3 5">DSM 16041</strain>
    </source>
</reference>
<protein>
    <submittedName>
        <fullName evidence="2">3-demethylubiquinone-9 3-methyltransferase domain protein</fullName>
    </submittedName>
</protein>
<dbReference type="Gene3D" id="3.10.180.10">
    <property type="entry name" value="2,3-Dihydroxybiphenyl 1,2-Dioxygenase, domain 1"/>
    <property type="match status" value="1"/>
</dbReference>
<keyword evidence="5" id="KW-1185">Reference proteome</keyword>
<dbReference type="Proteomes" id="UP000003675">
    <property type="component" value="Unassembled WGS sequence"/>
</dbReference>
<feature type="domain" description="PhnB-like" evidence="1">
    <location>
        <begin position="4"/>
        <end position="136"/>
    </location>
</feature>
<dbReference type="HOGENOM" id="CLU_046006_17_3_9"/>
<reference evidence="2 4" key="1">
    <citation type="submission" date="2009-09" db="EMBL/GenBank/DDBJ databases">
        <authorList>
            <person name="Qin X."/>
            <person name="Bachman B."/>
            <person name="Battles P."/>
            <person name="Bell A."/>
            <person name="Bess C."/>
            <person name="Bickham C."/>
            <person name="Chaboub L."/>
            <person name="Chen D."/>
            <person name="Coyle M."/>
            <person name="Deiros D.R."/>
            <person name="Dinh H."/>
            <person name="Forbes L."/>
            <person name="Fowler G."/>
            <person name="Francisco L."/>
            <person name="Fu Q."/>
            <person name="Gubbala S."/>
            <person name="Hale W."/>
            <person name="Han Y."/>
            <person name="Hemphill L."/>
            <person name="Highlander S.K."/>
            <person name="Hirani K."/>
            <person name="Hogues M."/>
            <person name="Jackson L."/>
            <person name="Jakkamsetti A."/>
            <person name="Javaid M."/>
            <person name="Jiang H."/>
            <person name="Korchina V."/>
            <person name="Kovar C."/>
            <person name="Lara F."/>
            <person name="Lee S."/>
            <person name="Mata R."/>
            <person name="Mathew T."/>
            <person name="Moen C."/>
            <person name="Morales K."/>
            <person name="Munidasa M."/>
            <person name="Nazareth L."/>
            <person name="Ngo R."/>
            <person name="Nguyen L."/>
            <person name="Okwuonu G."/>
            <person name="Ongeri F."/>
            <person name="Patil S."/>
            <person name="Petrosino J."/>
            <person name="Pham C."/>
            <person name="Pham P."/>
            <person name="Pu L.-L."/>
            <person name="Puazo M."/>
            <person name="Raj R."/>
            <person name="Reid J."/>
            <person name="Rouhana J."/>
            <person name="Saada N."/>
            <person name="Shang Y."/>
            <person name="Simmons D."/>
            <person name="Thornton R."/>
            <person name="Warren J."/>
            <person name="Weissenberger G."/>
            <person name="Zhang J."/>
            <person name="Zhang L."/>
            <person name="Zhou C."/>
            <person name="Zhu D."/>
            <person name="Muzny D."/>
            <person name="Worley K."/>
            <person name="Gibbs R."/>
        </authorList>
    </citation>
    <scope>NUCLEOTIDE SEQUENCE [LARGE SCALE GENOMIC DNA]</scope>
    <source>
        <strain evidence="2 4">DSM 16041</strain>
    </source>
</reference>
<dbReference type="PATRIC" id="fig|525309.8.peg.1292"/>
<evidence type="ECO:0000259" key="1">
    <source>
        <dbReference type="Pfam" id="PF06983"/>
    </source>
</evidence>
<dbReference type="SUPFAM" id="SSF54593">
    <property type="entry name" value="Glyoxalase/Bleomycin resistance protein/Dihydroxybiphenyl dioxygenase"/>
    <property type="match status" value="1"/>
</dbReference>
<dbReference type="AlphaFoldDB" id="C8P5I3"/>
<dbReference type="GO" id="GO:0032259">
    <property type="term" value="P:methylation"/>
    <property type="evidence" value="ECO:0007669"/>
    <property type="project" value="UniProtKB-KW"/>
</dbReference>
<sequence length="146" mass="15908">MTAKIYPYLTFKNAKEAMDYYVQNFGAQIMHHQPLSEEQAESIGLAAADLTATTLYGEFSIAGQKIVCADATMGTPQTSTLISIMLNFGDDKGAAQRLFAQLADSDEQRVTVPFGNWILGGMMGQVVDRYGITWLICTGNQLVGVE</sequence>
<evidence type="ECO:0000313" key="4">
    <source>
        <dbReference type="Proteomes" id="UP000003675"/>
    </source>
</evidence>
<dbReference type="OrthoDB" id="9795306at2"/>
<proteinExistence type="predicted"/>
<evidence type="ECO:0000313" key="2">
    <source>
        <dbReference type="EMBL" id="EEW54241.1"/>
    </source>
</evidence>
<keyword evidence="2" id="KW-0808">Transferase</keyword>
<dbReference type="GO" id="GO:0008168">
    <property type="term" value="F:methyltransferase activity"/>
    <property type="evidence" value="ECO:0007669"/>
    <property type="project" value="UniProtKB-KW"/>
</dbReference>
<dbReference type="EMBL" id="ACLL01000014">
    <property type="protein sequence ID" value="EEW54241.1"/>
    <property type="molecule type" value="Genomic_DNA"/>
</dbReference>
<dbReference type="InterPro" id="IPR029068">
    <property type="entry name" value="Glyas_Bleomycin-R_OHBP_Dase"/>
</dbReference>
<comment type="caution">
    <text evidence="2">The sequence shown here is derived from an EMBL/GenBank/DDBJ whole genome shotgun (WGS) entry which is preliminary data.</text>
</comment>
<keyword evidence="2" id="KW-0830">Ubiquinone</keyword>
<dbReference type="STRING" id="525309.HMPREF0494_0577"/>
<dbReference type="RefSeq" id="WP_007123881.1">
    <property type="nucleotide sequence ID" value="NZ_AZDK01000031.1"/>
</dbReference>
<evidence type="ECO:0000313" key="3">
    <source>
        <dbReference type="EMBL" id="KRK56612.1"/>
    </source>
</evidence>
<keyword evidence="2" id="KW-0489">Methyltransferase</keyword>
<accession>C8P5I3</accession>
<dbReference type="InterPro" id="IPR028973">
    <property type="entry name" value="PhnB-like"/>
</dbReference>
<dbReference type="eggNOG" id="COG2764">
    <property type="taxonomic scope" value="Bacteria"/>
</dbReference>
<name>C8P5I3_9LACO</name>